<protein>
    <submittedName>
        <fullName evidence="1">Uncharacterized protein</fullName>
    </submittedName>
</protein>
<proteinExistence type="predicted"/>
<sequence length="95" mass="10625">MDAISSDLVVFWLSLDGDTRHRKTWTAYAAIRRQCVHRVHSCVSAMFLLCTPMYLKRCKKSSATTLFLEQKPGFRMTLYGASGSMAASQNGDTSL</sequence>
<dbReference type="EMBL" id="JACOGG010000007">
    <property type="protein sequence ID" value="MBC3935448.1"/>
    <property type="molecule type" value="Genomic_DNA"/>
</dbReference>
<dbReference type="RefSeq" id="WP_186881021.1">
    <property type="nucleotide sequence ID" value="NZ_JACOGG010000007.1"/>
</dbReference>
<evidence type="ECO:0000313" key="1">
    <source>
        <dbReference type="EMBL" id="MBC3935448.1"/>
    </source>
</evidence>
<evidence type="ECO:0000313" key="2">
    <source>
        <dbReference type="Proteomes" id="UP000612361"/>
    </source>
</evidence>
<comment type="caution">
    <text evidence="1">The sequence shown here is derived from an EMBL/GenBank/DDBJ whole genome shotgun (WGS) entry which is preliminary data.</text>
</comment>
<dbReference type="AlphaFoldDB" id="A0A923KZ53"/>
<gene>
    <name evidence="1" type="ORF">H8K47_08750</name>
</gene>
<dbReference type="Proteomes" id="UP000612361">
    <property type="component" value="Unassembled WGS sequence"/>
</dbReference>
<accession>A0A923KZ53</accession>
<keyword evidence="2" id="KW-1185">Reference proteome</keyword>
<reference evidence="1" key="1">
    <citation type="submission" date="2020-08" db="EMBL/GenBank/DDBJ databases">
        <title>Novel species isolated from subtropical streams in China.</title>
        <authorList>
            <person name="Lu H."/>
        </authorList>
    </citation>
    <scope>NUCLEOTIDE SEQUENCE</scope>
    <source>
        <strain evidence="1">CY7W</strain>
    </source>
</reference>
<organism evidence="1 2">
    <name type="scientific">Undibacterium rugosum</name>
    <dbReference type="NCBI Taxonomy" id="2762291"/>
    <lineage>
        <taxon>Bacteria</taxon>
        <taxon>Pseudomonadati</taxon>
        <taxon>Pseudomonadota</taxon>
        <taxon>Betaproteobacteria</taxon>
        <taxon>Burkholderiales</taxon>
        <taxon>Oxalobacteraceae</taxon>
        <taxon>Undibacterium</taxon>
    </lineage>
</organism>
<name>A0A923KZ53_9BURK</name>